<feature type="domain" description="Aerotolerance regulator N-terminal" evidence="2">
    <location>
        <begin position="1"/>
        <end position="76"/>
    </location>
</feature>
<reference evidence="4" key="1">
    <citation type="journal article" date="2019" name="Int. J. Syst. Evol. Microbiol.">
        <title>The Global Catalogue of Microorganisms (GCM) 10K type strain sequencing project: providing services to taxonomists for standard genome sequencing and annotation.</title>
        <authorList>
            <consortium name="The Broad Institute Genomics Platform"/>
            <consortium name="The Broad Institute Genome Sequencing Center for Infectious Disease"/>
            <person name="Wu L."/>
            <person name="Ma J."/>
        </authorList>
    </citation>
    <scope>NUCLEOTIDE SEQUENCE [LARGE SCALE GENOMIC DNA]</scope>
    <source>
        <strain evidence="4">CCUG 55608</strain>
    </source>
</reference>
<evidence type="ECO:0000256" key="1">
    <source>
        <dbReference type="SAM" id="Phobius"/>
    </source>
</evidence>
<proteinExistence type="predicted"/>
<keyword evidence="1" id="KW-1133">Transmembrane helix</keyword>
<dbReference type="InterPro" id="IPR011933">
    <property type="entry name" value="Double_TM_dom"/>
</dbReference>
<feature type="transmembrane region" description="Helical" evidence="1">
    <location>
        <begin position="6"/>
        <end position="24"/>
    </location>
</feature>
<name>A0ABW3QLJ7_9BACT</name>
<dbReference type="PANTHER" id="PTHR37464">
    <property type="entry name" value="BLL2463 PROTEIN"/>
    <property type="match status" value="1"/>
</dbReference>
<keyword evidence="4" id="KW-1185">Reference proteome</keyword>
<dbReference type="RefSeq" id="WP_265988959.1">
    <property type="nucleotide sequence ID" value="NZ_CP110973.1"/>
</dbReference>
<dbReference type="Pfam" id="PF07584">
    <property type="entry name" value="BatA"/>
    <property type="match status" value="1"/>
</dbReference>
<accession>A0ABW3QLJ7</accession>
<protein>
    <submittedName>
        <fullName evidence="3">BatA domain-containing protein</fullName>
    </submittedName>
</protein>
<keyword evidence="1" id="KW-0812">Transmembrane</keyword>
<evidence type="ECO:0000259" key="2">
    <source>
        <dbReference type="Pfam" id="PF07584"/>
    </source>
</evidence>
<dbReference type="EMBL" id="JBHTLP010000021">
    <property type="protein sequence ID" value="MFD1144239.1"/>
    <property type="molecule type" value="Genomic_DNA"/>
</dbReference>
<dbReference type="NCBIfam" id="TIGR02226">
    <property type="entry name" value="two_anch"/>
    <property type="match status" value="1"/>
</dbReference>
<evidence type="ECO:0000313" key="3">
    <source>
        <dbReference type="EMBL" id="MFD1144239.1"/>
    </source>
</evidence>
<evidence type="ECO:0000313" key="4">
    <source>
        <dbReference type="Proteomes" id="UP001597116"/>
    </source>
</evidence>
<comment type="caution">
    <text evidence="3">The sequence shown here is derived from an EMBL/GenBank/DDBJ whole genome shotgun (WGS) entry which is preliminary data.</text>
</comment>
<sequence length="397" mass="45086">MELLQPLMLWGAGAVVVPVIIHFWHQKKGKTLAWAATRWLREKDQQQQRGIRLDNLLLLLLRGLMVVLLAFLLSQPVLNGLTKSPAVQKIHLVQPDPLLADNFRFELESALKKGEKIYWITASTEPVKNLSERPDEGVFTTTALQSAINELSRNFTELNLYLVNDERLARAPFIRVPTAYRLHLLADSGSRLKSNYLELTAGKNVYVNRLNQLTTRPDLDKTVRFQAAPAHQGPIHVLLDYRQADEQQTVWAALNALSEVYGLDLQIQKKRTANDQYDWILTDREVAKPAARTLYVVSGKQKLPTVSNVVYTGEPLTPQTAELVKAGRLPEWLGELFMRHFRLNPNPYPLSRKEVDRLFVATAKPAADQPEKIRNGLFLVFVLLVGGERWIALRKNA</sequence>
<gene>
    <name evidence="3" type="ORF">ACFQ4C_24145</name>
</gene>
<dbReference type="InterPro" id="IPR024163">
    <property type="entry name" value="Aerotolerance_reg_N"/>
</dbReference>
<feature type="transmembrane region" description="Helical" evidence="1">
    <location>
        <begin position="56"/>
        <end position="74"/>
    </location>
</feature>
<organism evidence="3 4">
    <name type="scientific">Larkinella insperata</name>
    <dbReference type="NCBI Taxonomy" id="332158"/>
    <lineage>
        <taxon>Bacteria</taxon>
        <taxon>Pseudomonadati</taxon>
        <taxon>Bacteroidota</taxon>
        <taxon>Cytophagia</taxon>
        <taxon>Cytophagales</taxon>
        <taxon>Spirosomataceae</taxon>
        <taxon>Larkinella</taxon>
    </lineage>
</organism>
<dbReference type="Proteomes" id="UP001597116">
    <property type="component" value="Unassembled WGS sequence"/>
</dbReference>
<keyword evidence="1" id="KW-0472">Membrane</keyword>
<dbReference type="PANTHER" id="PTHR37464:SF1">
    <property type="entry name" value="BLL2463 PROTEIN"/>
    <property type="match status" value="1"/>
</dbReference>